<keyword evidence="8" id="KW-0807">Transducer</keyword>
<sequence>MMMEPVMENPGFSFDQKMVRKETEVKIRQYTYTFRTIRLLLSGASFIMPFIFASFPSVASSEDVPTVCGRHAFFKMYWFHTKLGFLEYSFILFIQAFTIAMNLISSMSVDSFVYGVYISQAERVRFLESITCRALLASPTGALDLTTRDLKAWVAYYSQMENTIREADAFIGPLVLVPNIFGLFCLLVYGFRLFLLQSPKLVYVSFLVAIQLLGYHNAGELFINNAERLGSTLALMPLKSDEGMVPGTYKSTLMILSKLFCNSESLKGFSGSGYFRISREFVSLVLIGTAGYLLVITHI</sequence>
<dbReference type="GO" id="GO:0004984">
    <property type="term" value="F:olfactory receptor activity"/>
    <property type="evidence" value="ECO:0007669"/>
    <property type="project" value="InterPro"/>
</dbReference>
<dbReference type="Proteomes" id="UP000494165">
    <property type="component" value="Unassembled WGS sequence"/>
</dbReference>
<comment type="caution">
    <text evidence="10">The sequence shown here is derived from an EMBL/GenBank/DDBJ whole genome shotgun (WGS) entry which is preliminary data.</text>
</comment>
<evidence type="ECO:0000256" key="4">
    <source>
        <dbReference type="ARBA" id="ARBA00022725"/>
    </source>
</evidence>
<accession>A0A8S1CR34</accession>
<evidence type="ECO:0000256" key="8">
    <source>
        <dbReference type="ARBA" id="ARBA00023224"/>
    </source>
</evidence>
<dbReference type="GO" id="GO:0007165">
    <property type="term" value="P:signal transduction"/>
    <property type="evidence" value="ECO:0007669"/>
    <property type="project" value="UniProtKB-KW"/>
</dbReference>
<reference evidence="10 11" key="1">
    <citation type="submission" date="2020-04" db="EMBL/GenBank/DDBJ databases">
        <authorList>
            <person name="Alioto T."/>
            <person name="Alioto T."/>
            <person name="Gomez Garrido J."/>
        </authorList>
    </citation>
    <scope>NUCLEOTIDE SEQUENCE [LARGE SCALE GENOMIC DNA]</scope>
</reference>
<evidence type="ECO:0000313" key="11">
    <source>
        <dbReference type="Proteomes" id="UP000494165"/>
    </source>
</evidence>
<keyword evidence="6 9" id="KW-0472">Membrane</keyword>
<evidence type="ECO:0000256" key="9">
    <source>
        <dbReference type="SAM" id="Phobius"/>
    </source>
</evidence>
<comment type="subcellular location">
    <subcellularLocation>
        <location evidence="1">Membrane</location>
        <topology evidence="1">Multi-pass membrane protein</topology>
    </subcellularLocation>
</comment>
<feature type="transmembrane region" description="Helical" evidence="9">
    <location>
        <begin position="85"/>
        <end position="104"/>
    </location>
</feature>
<name>A0A8S1CR34_9INSE</name>
<keyword evidence="5 9" id="KW-1133">Transmembrane helix</keyword>
<dbReference type="Pfam" id="PF02949">
    <property type="entry name" value="7tm_6"/>
    <property type="match status" value="1"/>
</dbReference>
<organism evidence="10 11">
    <name type="scientific">Cloeon dipterum</name>
    <dbReference type="NCBI Taxonomy" id="197152"/>
    <lineage>
        <taxon>Eukaryota</taxon>
        <taxon>Metazoa</taxon>
        <taxon>Ecdysozoa</taxon>
        <taxon>Arthropoda</taxon>
        <taxon>Hexapoda</taxon>
        <taxon>Insecta</taxon>
        <taxon>Pterygota</taxon>
        <taxon>Palaeoptera</taxon>
        <taxon>Ephemeroptera</taxon>
        <taxon>Pisciforma</taxon>
        <taxon>Baetidae</taxon>
        <taxon>Cloeon</taxon>
    </lineage>
</organism>
<dbReference type="GO" id="GO:0016020">
    <property type="term" value="C:membrane"/>
    <property type="evidence" value="ECO:0007669"/>
    <property type="project" value="UniProtKB-SubCell"/>
</dbReference>
<keyword evidence="4" id="KW-0552">Olfaction</keyword>
<keyword evidence="3 9" id="KW-0812">Transmembrane</keyword>
<protein>
    <submittedName>
        <fullName evidence="10">Uncharacterized protein</fullName>
    </submittedName>
</protein>
<proteinExistence type="predicted"/>
<feature type="transmembrane region" description="Helical" evidence="9">
    <location>
        <begin position="169"/>
        <end position="189"/>
    </location>
</feature>
<evidence type="ECO:0000256" key="2">
    <source>
        <dbReference type="ARBA" id="ARBA00022606"/>
    </source>
</evidence>
<gene>
    <name evidence="10" type="ORF">CLODIP_2_CD03983</name>
</gene>
<dbReference type="EMBL" id="CADEPI010000064">
    <property type="protein sequence ID" value="CAB3371707.1"/>
    <property type="molecule type" value="Genomic_DNA"/>
</dbReference>
<dbReference type="InterPro" id="IPR004117">
    <property type="entry name" value="7tm6_olfct_rcpt"/>
</dbReference>
<evidence type="ECO:0000313" key="10">
    <source>
        <dbReference type="EMBL" id="CAB3371707.1"/>
    </source>
</evidence>
<feature type="transmembrane region" description="Helical" evidence="9">
    <location>
        <begin position="201"/>
        <end position="218"/>
    </location>
</feature>
<evidence type="ECO:0000256" key="6">
    <source>
        <dbReference type="ARBA" id="ARBA00023136"/>
    </source>
</evidence>
<evidence type="ECO:0000256" key="5">
    <source>
        <dbReference type="ARBA" id="ARBA00022989"/>
    </source>
</evidence>
<keyword evidence="2" id="KW-0716">Sensory transduction</keyword>
<keyword evidence="11" id="KW-1185">Reference proteome</keyword>
<evidence type="ECO:0000256" key="3">
    <source>
        <dbReference type="ARBA" id="ARBA00022692"/>
    </source>
</evidence>
<dbReference type="AlphaFoldDB" id="A0A8S1CR34"/>
<feature type="transmembrane region" description="Helical" evidence="9">
    <location>
        <begin position="281"/>
        <end position="298"/>
    </location>
</feature>
<evidence type="ECO:0000256" key="1">
    <source>
        <dbReference type="ARBA" id="ARBA00004141"/>
    </source>
</evidence>
<evidence type="ECO:0000256" key="7">
    <source>
        <dbReference type="ARBA" id="ARBA00023170"/>
    </source>
</evidence>
<keyword evidence="7" id="KW-0675">Receptor</keyword>
<dbReference type="GO" id="GO:0005549">
    <property type="term" value="F:odorant binding"/>
    <property type="evidence" value="ECO:0007669"/>
    <property type="project" value="InterPro"/>
</dbReference>